<evidence type="ECO:0000256" key="1">
    <source>
        <dbReference type="SAM" id="Phobius"/>
    </source>
</evidence>
<evidence type="ECO:0000256" key="2">
    <source>
        <dbReference type="SAM" id="SignalP"/>
    </source>
</evidence>
<feature type="transmembrane region" description="Helical" evidence="1">
    <location>
        <begin position="70"/>
        <end position="89"/>
    </location>
</feature>
<keyword evidence="4" id="KW-1185">Reference proteome</keyword>
<feature type="chain" id="PRO_5043138421" evidence="2">
    <location>
        <begin position="18"/>
        <end position="99"/>
    </location>
</feature>
<keyword evidence="2" id="KW-0732">Signal</keyword>
<organism evidence="5">
    <name type="scientific">Gongylonema pulchrum</name>
    <dbReference type="NCBI Taxonomy" id="637853"/>
    <lineage>
        <taxon>Eukaryota</taxon>
        <taxon>Metazoa</taxon>
        <taxon>Ecdysozoa</taxon>
        <taxon>Nematoda</taxon>
        <taxon>Chromadorea</taxon>
        <taxon>Rhabditida</taxon>
        <taxon>Spirurina</taxon>
        <taxon>Spiruromorpha</taxon>
        <taxon>Spiruroidea</taxon>
        <taxon>Gongylonematidae</taxon>
        <taxon>Gongylonema</taxon>
    </lineage>
</organism>
<keyword evidence="1" id="KW-0472">Membrane</keyword>
<reference evidence="5" key="1">
    <citation type="submission" date="2016-06" db="UniProtKB">
        <authorList>
            <consortium name="WormBaseParasite"/>
        </authorList>
    </citation>
    <scope>IDENTIFICATION</scope>
</reference>
<accession>A0A183CVT5</accession>
<gene>
    <name evidence="3" type="ORF">GPUH_LOCUS576</name>
</gene>
<evidence type="ECO:0000313" key="3">
    <source>
        <dbReference type="EMBL" id="VDK28330.1"/>
    </source>
</evidence>
<reference evidence="3 4" key="2">
    <citation type="submission" date="2018-11" db="EMBL/GenBank/DDBJ databases">
        <authorList>
            <consortium name="Pathogen Informatics"/>
        </authorList>
    </citation>
    <scope>NUCLEOTIDE SEQUENCE [LARGE SCALE GENOMIC DNA]</scope>
</reference>
<keyword evidence="1" id="KW-0812">Transmembrane</keyword>
<proteinExistence type="predicted"/>
<sequence length="99" mass="11406">MIVQYFIIFAVALASESDWPKFSKDFVSREMRVKKGDRIRIKVGKNANVKYMPGPPHGVVDPIVIENGKLLLPTVCFFFFFVIFIRNILRFFVYGNASV</sequence>
<name>A0A183CVT5_9BILA</name>
<protein>
    <submittedName>
        <fullName evidence="5">FeThRed_A domain-containing protein</fullName>
    </submittedName>
</protein>
<dbReference type="AlphaFoldDB" id="A0A183CVT5"/>
<evidence type="ECO:0000313" key="4">
    <source>
        <dbReference type="Proteomes" id="UP000271098"/>
    </source>
</evidence>
<dbReference type="WBParaSite" id="GPUH_0000057601-mRNA-1">
    <property type="protein sequence ID" value="GPUH_0000057601-mRNA-1"/>
    <property type="gene ID" value="GPUH_0000057601"/>
</dbReference>
<feature type="signal peptide" evidence="2">
    <location>
        <begin position="1"/>
        <end position="17"/>
    </location>
</feature>
<dbReference type="EMBL" id="UYRT01000540">
    <property type="protein sequence ID" value="VDK28330.1"/>
    <property type="molecule type" value="Genomic_DNA"/>
</dbReference>
<keyword evidence="1" id="KW-1133">Transmembrane helix</keyword>
<evidence type="ECO:0000313" key="5">
    <source>
        <dbReference type="WBParaSite" id="GPUH_0000057601-mRNA-1"/>
    </source>
</evidence>
<dbReference type="Proteomes" id="UP000271098">
    <property type="component" value="Unassembled WGS sequence"/>
</dbReference>